<sequence length="66" mass="7557">MLRPFCSSIMELQVILFELLESFKYIFSKAGIDIKRQSAGIIIPMVRDEMSKGTQMPLRLIPSPIQ</sequence>
<dbReference type="AlphaFoldDB" id="A0AA39JK98"/>
<reference evidence="1" key="1">
    <citation type="submission" date="2023-06" db="EMBL/GenBank/DDBJ databases">
        <authorList>
            <consortium name="Lawrence Berkeley National Laboratory"/>
            <person name="Ahrendt S."/>
            <person name="Sahu N."/>
            <person name="Indic B."/>
            <person name="Wong-Bajracharya J."/>
            <person name="Merenyi Z."/>
            <person name="Ke H.-M."/>
            <person name="Monk M."/>
            <person name="Kocsube S."/>
            <person name="Drula E."/>
            <person name="Lipzen A."/>
            <person name="Balint B."/>
            <person name="Henrissat B."/>
            <person name="Andreopoulos B."/>
            <person name="Martin F.M."/>
            <person name="Harder C.B."/>
            <person name="Rigling D."/>
            <person name="Ford K.L."/>
            <person name="Foster G.D."/>
            <person name="Pangilinan J."/>
            <person name="Papanicolaou A."/>
            <person name="Barry K."/>
            <person name="LaButti K."/>
            <person name="Viragh M."/>
            <person name="Koriabine M."/>
            <person name="Yan M."/>
            <person name="Riley R."/>
            <person name="Champramary S."/>
            <person name="Plett K.L."/>
            <person name="Tsai I.J."/>
            <person name="Slot J."/>
            <person name="Sipos G."/>
            <person name="Plett J."/>
            <person name="Nagy L.G."/>
            <person name="Grigoriev I.V."/>
        </authorList>
    </citation>
    <scope>NUCLEOTIDE SEQUENCE</scope>
    <source>
        <strain evidence="1">FPL87.14</strain>
    </source>
</reference>
<evidence type="ECO:0000313" key="2">
    <source>
        <dbReference type="Proteomes" id="UP001175226"/>
    </source>
</evidence>
<dbReference type="Proteomes" id="UP001175226">
    <property type="component" value="Unassembled WGS sequence"/>
</dbReference>
<accession>A0AA39JK98</accession>
<feature type="non-terminal residue" evidence="1">
    <location>
        <position position="66"/>
    </location>
</feature>
<dbReference type="EMBL" id="JAUEPT010000020">
    <property type="protein sequence ID" value="KAK0444029.1"/>
    <property type="molecule type" value="Genomic_DNA"/>
</dbReference>
<gene>
    <name evidence="1" type="ORF">EV421DRAFT_1801644</name>
</gene>
<keyword evidence="2" id="KW-1185">Reference proteome</keyword>
<evidence type="ECO:0000313" key="1">
    <source>
        <dbReference type="EMBL" id="KAK0444029.1"/>
    </source>
</evidence>
<protein>
    <submittedName>
        <fullName evidence="1">Uncharacterized protein</fullName>
    </submittedName>
</protein>
<organism evidence="1 2">
    <name type="scientific">Armillaria borealis</name>
    <dbReference type="NCBI Taxonomy" id="47425"/>
    <lineage>
        <taxon>Eukaryota</taxon>
        <taxon>Fungi</taxon>
        <taxon>Dikarya</taxon>
        <taxon>Basidiomycota</taxon>
        <taxon>Agaricomycotina</taxon>
        <taxon>Agaricomycetes</taxon>
        <taxon>Agaricomycetidae</taxon>
        <taxon>Agaricales</taxon>
        <taxon>Marasmiineae</taxon>
        <taxon>Physalacriaceae</taxon>
        <taxon>Armillaria</taxon>
    </lineage>
</organism>
<name>A0AA39JK98_9AGAR</name>
<proteinExistence type="predicted"/>
<comment type="caution">
    <text evidence="1">The sequence shown here is derived from an EMBL/GenBank/DDBJ whole genome shotgun (WGS) entry which is preliminary data.</text>
</comment>